<proteinExistence type="predicted"/>
<protein>
    <submittedName>
        <fullName evidence="2">Uncharacterized protein</fullName>
    </submittedName>
</protein>
<evidence type="ECO:0000313" key="3">
    <source>
        <dbReference type="Proteomes" id="UP000308652"/>
    </source>
</evidence>
<reference evidence="2 3" key="1">
    <citation type="journal article" date="2019" name="Nat. Ecol. Evol.">
        <title>Megaphylogeny resolves global patterns of mushroom evolution.</title>
        <authorList>
            <person name="Varga T."/>
            <person name="Krizsan K."/>
            <person name="Foldi C."/>
            <person name="Dima B."/>
            <person name="Sanchez-Garcia M."/>
            <person name="Sanchez-Ramirez S."/>
            <person name="Szollosi G.J."/>
            <person name="Szarkandi J.G."/>
            <person name="Papp V."/>
            <person name="Albert L."/>
            <person name="Andreopoulos W."/>
            <person name="Angelini C."/>
            <person name="Antonin V."/>
            <person name="Barry K.W."/>
            <person name="Bougher N.L."/>
            <person name="Buchanan P."/>
            <person name="Buyck B."/>
            <person name="Bense V."/>
            <person name="Catcheside P."/>
            <person name="Chovatia M."/>
            <person name="Cooper J."/>
            <person name="Damon W."/>
            <person name="Desjardin D."/>
            <person name="Finy P."/>
            <person name="Geml J."/>
            <person name="Haridas S."/>
            <person name="Hughes K."/>
            <person name="Justo A."/>
            <person name="Karasinski D."/>
            <person name="Kautmanova I."/>
            <person name="Kiss B."/>
            <person name="Kocsube S."/>
            <person name="Kotiranta H."/>
            <person name="LaButti K.M."/>
            <person name="Lechner B.E."/>
            <person name="Liimatainen K."/>
            <person name="Lipzen A."/>
            <person name="Lukacs Z."/>
            <person name="Mihaltcheva S."/>
            <person name="Morgado L.N."/>
            <person name="Niskanen T."/>
            <person name="Noordeloos M.E."/>
            <person name="Ohm R.A."/>
            <person name="Ortiz-Santana B."/>
            <person name="Ovrebo C."/>
            <person name="Racz N."/>
            <person name="Riley R."/>
            <person name="Savchenko A."/>
            <person name="Shiryaev A."/>
            <person name="Soop K."/>
            <person name="Spirin V."/>
            <person name="Szebenyi C."/>
            <person name="Tomsovsky M."/>
            <person name="Tulloss R.E."/>
            <person name="Uehling J."/>
            <person name="Grigoriev I.V."/>
            <person name="Vagvolgyi C."/>
            <person name="Papp T."/>
            <person name="Martin F.M."/>
            <person name="Miettinen O."/>
            <person name="Hibbett D.S."/>
            <person name="Nagy L.G."/>
        </authorList>
    </citation>
    <scope>NUCLEOTIDE SEQUENCE [LARGE SCALE GENOMIC DNA]</scope>
    <source>
        <strain evidence="2 3">CBS 166.37</strain>
    </source>
</reference>
<dbReference type="AlphaFoldDB" id="A0A5C3MF96"/>
<evidence type="ECO:0000256" key="1">
    <source>
        <dbReference type="SAM" id="Phobius"/>
    </source>
</evidence>
<feature type="transmembrane region" description="Helical" evidence="1">
    <location>
        <begin position="16"/>
        <end position="36"/>
    </location>
</feature>
<feature type="transmembrane region" description="Helical" evidence="1">
    <location>
        <begin position="42"/>
        <end position="59"/>
    </location>
</feature>
<keyword evidence="3" id="KW-1185">Reference proteome</keyword>
<dbReference type="OrthoDB" id="2550114at2759"/>
<name>A0A5C3MF96_9AGAR</name>
<dbReference type="EMBL" id="ML213592">
    <property type="protein sequence ID" value="TFK42528.1"/>
    <property type="molecule type" value="Genomic_DNA"/>
</dbReference>
<accession>A0A5C3MF96</accession>
<dbReference type="STRING" id="68775.A0A5C3MF96"/>
<keyword evidence="1" id="KW-0472">Membrane</keyword>
<organism evidence="2 3">
    <name type="scientific">Crucibulum laeve</name>
    <dbReference type="NCBI Taxonomy" id="68775"/>
    <lineage>
        <taxon>Eukaryota</taxon>
        <taxon>Fungi</taxon>
        <taxon>Dikarya</taxon>
        <taxon>Basidiomycota</taxon>
        <taxon>Agaricomycotina</taxon>
        <taxon>Agaricomycetes</taxon>
        <taxon>Agaricomycetidae</taxon>
        <taxon>Agaricales</taxon>
        <taxon>Agaricineae</taxon>
        <taxon>Nidulariaceae</taxon>
        <taxon>Crucibulum</taxon>
    </lineage>
</organism>
<sequence>MANIEMKDRRPHTRTLVLDCCGSVSIILHSLLLFPFNLPSRLVVLASCLTLFPRLLLFISETAATQDRRTALTPLESFLALHFGIFLSALALTLVLNVSSILLSSIPRFTRCLTPARSLPRHHLSNLHQHLRPISLSWVHSH</sequence>
<feature type="transmembrane region" description="Helical" evidence="1">
    <location>
        <begin position="79"/>
        <end position="103"/>
    </location>
</feature>
<keyword evidence="1" id="KW-1133">Transmembrane helix</keyword>
<keyword evidence="1" id="KW-0812">Transmembrane</keyword>
<dbReference type="Proteomes" id="UP000308652">
    <property type="component" value="Unassembled WGS sequence"/>
</dbReference>
<evidence type="ECO:0000313" key="2">
    <source>
        <dbReference type="EMBL" id="TFK42528.1"/>
    </source>
</evidence>
<gene>
    <name evidence="2" type="ORF">BDQ12DRAFT_676361</name>
</gene>